<dbReference type="RefSeq" id="WP_191071296.1">
    <property type="nucleotide sequence ID" value="NZ_CP060506.1"/>
</dbReference>
<keyword evidence="2" id="KW-0812">Transmembrane</keyword>
<keyword evidence="1" id="KW-0175">Coiled coil</keyword>
<keyword evidence="4" id="KW-1185">Reference proteome</keyword>
<dbReference type="Proteomes" id="UP000627538">
    <property type="component" value="Unassembled WGS sequence"/>
</dbReference>
<organism evidence="3 4">
    <name type="scientific">Nanchangia anserum</name>
    <dbReference type="NCBI Taxonomy" id="2692125"/>
    <lineage>
        <taxon>Bacteria</taxon>
        <taxon>Bacillati</taxon>
        <taxon>Actinomycetota</taxon>
        <taxon>Actinomycetes</taxon>
        <taxon>Actinomycetales</taxon>
        <taxon>Actinomycetaceae</taxon>
        <taxon>Nanchangia</taxon>
    </lineage>
</organism>
<dbReference type="EMBL" id="JACRUO010000001">
    <property type="protein sequence ID" value="MBD3689230.1"/>
    <property type="molecule type" value="Genomic_DNA"/>
</dbReference>
<keyword evidence="2" id="KW-1133">Transmembrane helix</keyword>
<sequence length="62" mass="6668">MDTATVAIHVLSVIVVLAIIVALLVAIVRIKRAHAAKVEELNSTIDALEHQVKSWQSAADPK</sequence>
<evidence type="ECO:0000313" key="4">
    <source>
        <dbReference type="Proteomes" id="UP000627538"/>
    </source>
</evidence>
<reference evidence="3 4" key="1">
    <citation type="submission" date="2020-08" db="EMBL/GenBank/DDBJ databases">
        <title>Winkia gen. nov., sp. nov., isolated from faeces of the Anser albifrons in China.</title>
        <authorList>
            <person name="Liu Q."/>
        </authorList>
    </citation>
    <scope>NUCLEOTIDE SEQUENCE [LARGE SCALE GENOMIC DNA]</scope>
    <source>
        <strain evidence="3 4">C62</strain>
    </source>
</reference>
<protein>
    <submittedName>
        <fullName evidence="3">Uncharacterized protein</fullName>
    </submittedName>
</protein>
<proteinExistence type="predicted"/>
<evidence type="ECO:0000256" key="1">
    <source>
        <dbReference type="SAM" id="Coils"/>
    </source>
</evidence>
<feature type="coiled-coil region" evidence="1">
    <location>
        <begin position="31"/>
        <end position="58"/>
    </location>
</feature>
<accession>A0A8I0GBQ4</accession>
<comment type="caution">
    <text evidence="3">The sequence shown here is derived from an EMBL/GenBank/DDBJ whole genome shotgun (WGS) entry which is preliminary data.</text>
</comment>
<keyword evidence="2" id="KW-0472">Membrane</keyword>
<evidence type="ECO:0000313" key="3">
    <source>
        <dbReference type="EMBL" id="MBD3689230.1"/>
    </source>
</evidence>
<feature type="transmembrane region" description="Helical" evidence="2">
    <location>
        <begin position="6"/>
        <end position="28"/>
    </location>
</feature>
<dbReference type="AlphaFoldDB" id="A0A8I0GBQ4"/>
<evidence type="ECO:0000256" key="2">
    <source>
        <dbReference type="SAM" id="Phobius"/>
    </source>
</evidence>
<name>A0A8I0GBQ4_9ACTO</name>
<gene>
    <name evidence="3" type="ORF">H8R10_03165</name>
</gene>